<dbReference type="PANTHER" id="PTHR38436">
    <property type="entry name" value="POLYKETIDE CYCLASE SNOAL-LIKE DOMAIN"/>
    <property type="match status" value="1"/>
</dbReference>
<accession>A0ABS6ZI90</accession>
<dbReference type="Pfam" id="PF07366">
    <property type="entry name" value="SnoaL"/>
    <property type="match status" value="1"/>
</dbReference>
<dbReference type="SUPFAM" id="SSF54427">
    <property type="entry name" value="NTF2-like"/>
    <property type="match status" value="1"/>
</dbReference>
<evidence type="ECO:0000313" key="2">
    <source>
        <dbReference type="Proteomes" id="UP000812013"/>
    </source>
</evidence>
<comment type="caution">
    <text evidence="1">The sequence shown here is derived from an EMBL/GenBank/DDBJ whole genome shotgun (WGS) entry which is preliminary data.</text>
</comment>
<name>A0ABS6ZI90_9ACTN</name>
<dbReference type="Proteomes" id="UP000812013">
    <property type="component" value="Unassembled WGS sequence"/>
</dbReference>
<organism evidence="1 2">
    <name type="scientific">Streptomyces bambusae</name>
    <dbReference type="NCBI Taxonomy" id="1550616"/>
    <lineage>
        <taxon>Bacteria</taxon>
        <taxon>Bacillati</taxon>
        <taxon>Actinomycetota</taxon>
        <taxon>Actinomycetes</taxon>
        <taxon>Kitasatosporales</taxon>
        <taxon>Streptomycetaceae</taxon>
        <taxon>Streptomyces</taxon>
    </lineage>
</organism>
<dbReference type="PANTHER" id="PTHR38436:SF1">
    <property type="entry name" value="ESTER CYCLASE"/>
    <property type="match status" value="1"/>
</dbReference>
<gene>
    <name evidence="1" type="ORF">GPJ59_36340</name>
</gene>
<sequence length="148" mass="16909">MTMQASLAEERKRKIALLFEQIITHGDLDLADELFHEDFTWPQFGLHGPEGVRTWVRAFRTAFPDMVDRVVEQWAEGDTVITRVECTATQLGPFRGLPPSGRKATFGALGIDRFRGDKVIERSAHFDLADLMRKYGHTELRVPEVDRP</sequence>
<evidence type="ECO:0000313" key="1">
    <source>
        <dbReference type="EMBL" id="MBW5487134.1"/>
    </source>
</evidence>
<keyword evidence="2" id="KW-1185">Reference proteome</keyword>
<dbReference type="InterPro" id="IPR009959">
    <property type="entry name" value="Cyclase_SnoaL-like"/>
</dbReference>
<dbReference type="EMBL" id="WTFF01000657">
    <property type="protein sequence ID" value="MBW5487134.1"/>
    <property type="molecule type" value="Genomic_DNA"/>
</dbReference>
<protein>
    <submittedName>
        <fullName evidence="1">Cyclase</fullName>
    </submittedName>
</protein>
<dbReference type="Gene3D" id="3.10.450.50">
    <property type="match status" value="1"/>
</dbReference>
<proteinExistence type="predicted"/>
<reference evidence="1 2" key="1">
    <citation type="submission" date="2019-12" db="EMBL/GenBank/DDBJ databases">
        <title>Genome sequence of Streptomyces bambusae.</title>
        <authorList>
            <person name="Bansal K."/>
            <person name="Choksket S."/>
            <person name="Korpole S."/>
            <person name="Patil P.B."/>
        </authorList>
    </citation>
    <scope>NUCLEOTIDE SEQUENCE [LARGE SCALE GENOMIC DNA]</scope>
    <source>
        <strain evidence="1 2">SK60</strain>
    </source>
</reference>
<dbReference type="RefSeq" id="WP_219672372.1">
    <property type="nucleotide sequence ID" value="NZ_WTFF01000657.1"/>
</dbReference>
<dbReference type="InterPro" id="IPR032710">
    <property type="entry name" value="NTF2-like_dom_sf"/>
</dbReference>